<comment type="caution">
    <text evidence="3">The sequence shown here is derived from an EMBL/GenBank/DDBJ whole genome shotgun (WGS) entry which is preliminary data.</text>
</comment>
<feature type="region of interest" description="Disordered" evidence="1">
    <location>
        <begin position="111"/>
        <end position="143"/>
    </location>
</feature>
<name>A0A9R1VV33_LACSA</name>
<dbReference type="Proteomes" id="UP000235145">
    <property type="component" value="Unassembled WGS sequence"/>
</dbReference>
<dbReference type="InterPro" id="IPR058353">
    <property type="entry name" value="DUF8040"/>
</dbReference>
<evidence type="ECO:0000259" key="2">
    <source>
        <dbReference type="Pfam" id="PF26138"/>
    </source>
</evidence>
<gene>
    <name evidence="3" type="ORF">LSAT_V11C400193170</name>
</gene>
<keyword evidence="4" id="KW-1185">Reference proteome</keyword>
<evidence type="ECO:0000313" key="4">
    <source>
        <dbReference type="Proteomes" id="UP000235145"/>
    </source>
</evidence>
<dbReference type="AlphaFoldDB" id="A0A9R1VV33"/>
<protein>
    <recommendedName>
        <fullName evidence="2">DUF8040 domain-containing protein</fullName>
    </recommendedName>
</protein>
<feature type="region of interest" description="Disordered" evidence="1">
    <location>
        <begin position="538"/>
        <end position="562"/>
    </location>
</feature>
<sequence>MLFIVKDLLKNKSRMDNNTFKVFVDACMIEVNKKGNTPTSHFNKLYDRLMRIETGIDGTRSLIDTPPEWCEEKIKENKEYAKFSDTDLSIFDMKYAILFRDSVEGDSDEINLDDDETLFPSFPESSSSKRKKSKNVSNRRSTKSKTSIYEEKVDALLDAISTKSTQTFPQNNPSLTIADFMTVVIKFPGFVEARFPSVFTSIACLHQKNKTMKFLCFQLVMMQRCSFLTVDIMMDSDDSYSYDDNEECWVEEDREFEMLHGLALKGIIIACNIHRTGHLFINEVLNGHPRWCYEMFRLYVPVFRQLCTDLATNYGLQQTRNIYIEESVGIFLMTLAHGCSNRFVQEFFNHSGETTHRHFDRVLVAILKMSADIIRPVANYNDEVLEYILNNPRYYPMFKDCIGAIDGTHIRASGTAHDTRIFNEALQRPDIHFPFPTGGTHIRYHLPDFRHGHTVAMSEPHGQKEKFNYYHSSLRNIIEQNFEVRKARWTLLRDMHVNYKYEHQMSILIASMAIHNYIRKTGRLDETFNRAQRESYIPTHNRISSEGDEEGPSTHRTSNDNSYMATIRDIIAQDIMEFQR</sequence>
<dbReference type="Pfam" id="PF26138">
    <property type="entry name" value="DUF8040"/>
    <property type="match status" value="1"/>
</dbReference>
<dbReference type="PANTHER" id="PTHR22930">
    <property type="match status" value="1"/>
</dbReference>
<evidence type="ECO:0000256" key="1">
    <source>
        <dbReference type="SAM" id="MobiDB-lite"/>
    </source>
</evidence>
<proteinExistence type="predicted"/>
<dbReference type="InterPro" id="IPR045249">
    <property type="entry name" value="HARBI1-like"/>
</dbReference>
<evidence type="ECO:0000313" key="3">
    <source>
        <dbReference type="EMBL" id="KAJ0212458.1"/>
    </source>
</evidence>
<accession>A0A9R1VV33</accession>
<reference evidence="3 4" key="1">
    <citation type="journal article" date="2017" name="Nat. Commun.">
        <title>Genome assembly with in vitro proximity ligation data and whole-genome triplication in lettuce.</title>
        <authorList>
            <person name="Reyes-Chin-Wo S."/>
            <person name="Wang Z."/>
            <person name="Yang X."/>
            <person name="Kozik A."/>
            <person name="Arikit S."/>
            <person name="Song C."/>
            <person name="Xia L."/>
            <person name="Froenicke L."/>
            <person name="Lavelle D.O."/>
            <person name="Truco M.J."/>
            <person name="Xia R."/>
            <person name="Zhu S."/>
            <person name="Xu C."/>
            <person name="Xu H."/>
            <person name="Xu X."/>
            <person name="Cox K."/>
            <person name="Korf I."/>
            <person name="Meyers B.C."/>
            <person name="Michelmore R.W."/>
        </authorList>
    </citation>
    <scope>NUCLEOTIDE SEQUENCE [LARGE SCALE GENOMIC DNA]</scope>
    <source>
        <strain evidence="4">cv. Salinas</strain>
        <tissue evidence="3">Seedlings</tissue>
    </source>
</reference>
<dbReference type="EMBL" id="NBSK02000004">
    <property type="protein sequence ID" value="KAJ0212458.1"/>
    <property type="molecule type" value="Genomic_DNA"/>
</dbReference>
<organism evidence="3 4">
    <name type="scientific">Lactuca sativa</name>
    <name type="common">Garden lettuce</name>
    <dbReference type="NCBI Taxonomy" id="4236"/>
    <lineage>
        <taxon>Eukaryota</taxon>
        <taxon>Viridiplantae</taxon>
        <taxon>Streptophyta</taxon>
        <taxon>Embryophyta</taxon>
        <taxon>Tracheophyta</taxon>
        <taxon>Spermatophyta</taxon>
        <taxon>Magnoliopsida</taxon>
        <taxon>eudicotyledons</taxon>
        <taxon>Gunneridae</taxon>
        <taxon>Pentapetalae</taxon>
        <taxon>asterids</taxon>
        <taxon>campanulids</taxon>
        <taxon>Asterales</taxon>
        <taxon>Asteraceae</taxon>
        <taxon>Cichorioideae</taxon>
        <taxon>Cichorieae</taxon>
        <taxon>Lactucinae</taxon>
        <taxon>Lactuca</taxon>
    </lineage>
</organism>
<dbReference type="PANTHER" id="PTHR22930:SF221">
    <property type="entry name" value="NUCLEASE HARBI1"/>
    <property type="match status" value="1"/>
</dbReference>
<feature type="domain" description="DUF8040" evidence="2">
    <location>
        <begin position="275"/>
        <end position="367"/>
    </location>
</feature>